<evidence type="ECO:0000256" key="12">
    <source>
        <dbReference type="ARBA" id="ARBA00029523"/>
    </source>
</evidence>
<dbReference type="SUPFAM" id="SSF52980">
    <property type="entry name" value="Restriction endonuclease-like"/>
    <property type="match status" value="1"/>
</dbReference>
<dbReference type="EMBL" id="JAARWW010000005">
    <property type="protein sequence ID" value="MBC2004652.1"/>
    <property type="molecule type" value="Genomic_DNA"/>
</dbReference>
<dbReference type="GO" id="GO:0000287">
    <property type="term" value="F:magnesium ion binding"/>
    <property type="evidence" value="ECO:0007669"/>
    <property type="project" value="UniProtKB-UniRule"/>
</dbReference>
<feature type="binding site" evidence="13">
    <location>
        <position position="71"/>
    </location>
    <ligand>
        <name>Mg(2+)</name>
        <dbReference type="ChEBI" id="CHEBI:18420"/>
    </ligand>
</feature>
<accession>A0A842D1C1</accession>
<keyword evidence="3 13" id="KW-0540">Nuclease</keyword>
<comment type="cofactor">
    <cofactor evidence="13">
        <name>Mg(2+)</name>
        <dbReference type="ChEBI" id="CHEBI:18420"/>
    </cofactor>
    <text evidence="13">Binds 1 Mg(2+) ion per subunit.</text>
</comment>
<evidence type="ECO:0000256" key="13">
    <source>
        <dbReference type="HAMAP-Rule" id="MF_00130"/>
    </source>
</evidence>
<evidence type="ECO:0000313" key="15">
    <source>
        <dbReference type="Proteomes" id="UP000546806"/>
    </source>
</evidence>
<keyword evidence="9 13" id="KW-0233">DNA recombination</keyword>
<comment type="catalytic activity">
    <reaction evidence="13">
        <text>Endonucleolytic cleavage at a junction such as a reciprocal single-stranded crossover between two homologous DNA duplexes (Holliday junction).</text>
        <dbReference type="EC" id="3.1.21.10"/>
    </reaction>
</comment>
<evidence type="ECO:0000256" key="7">
    <source>
        <dbReference type="ARBA" id="ARBA00022801"/>
    </source>
</evidence>
<dbReference type="HAMAP" id="MF_00130">
    <property type="entry name" value="RecU"/>
    <property type="match status" value="1"/>
</dbReference>
<comment type="caution">
    <text evidence="14">The sequence shown here is derived from an EMBL/GenBank/DDBJ whole genome shotgun (WGS) entry which is preliminary data.</text>
</comment>
<keyword evidence="10 13" id="KW-0234">DNA repair</keyword>
<evidence type="ECO:0000256" key="10">
    <source>
        <dbReference type="ARBA" id="ARBA00023204"/>
    </source>
</evidence>
<keyword evidence="8 13" id="KW-0460">Magnesium</keyword>
<protein>
    <recommendedName>
        <fullName evidence="12 13">Holliday junction resolvase RecU</fullName>
        <ecNumber evidence="13">3.1.21.10</ecNumber>
    </recommendedName>
    <alternativeName>
        <fullName evidence="13">Recombination protein U homolog</fullName>
    </alternativeName>
</protein>
<dbReference type="GO" id="GO:0008821">
    <property type="term" value="F:crossover junction DNA endonuclease activity"/>
    <property type="evidence" value="ECO:0007669"/>
    <property type="project" value="UniProtKB-EC"/>
</dbReference>
<feature type="site" description="Transition state stabilizer" evidence="13">
    <location>
        <position position="89"/>
    </location>
</feature>
<keyword evidence="6 13" id="KW-0227">DNA damage</keyword>
<keyword evidence="2 13" id="KW-0963">Cytoplasm</keyword>
<dbReference type="InterPro" id="IPR011335">
    <property type="entry name" value="Restrct_endonuc-II-like"/>
</dbReference>
<dbReference type="RefSeq" id="WP_185533661.1">
    <property type="nucleotide sequence ID" value="NZ_JAARWW010000005.1"/>
</dbReference>
<dbReference type="EC" id="3.1.21.10" evidence="13"/>
<proteinExistence type="inferred from homology"/>
<evidence type="ECO:0000256" key="1">
    <source>
        <dbReference type="ARBA" id="ARBA00004496"/>
    </source>
</evidence>
<feature type="binding site" evidence="13">
    <location>
        <position position="87"/>
    </location>
    <ligand>
        <name>Mg(2+)</name>
        <dbReference type="ChEBI" id="CHEBI:18420"/>
    </ligand>
</feature>
<gene>
    <name evidence="13" type="primary">recU</name>
    <name evidence="14" type="ORF">HCA78_12785</name>
</gene>
<evidence type="ECO:0000256" key="6">
    <source>
        <dbReference type="ARBA" id="ARBA00022763"/>
    </source>
</evidence>
<comment type="similarity">
    <text evidence="11 13">Belongs to the RecU family.</text>
</comment>
<dbReference type="GO" id="GO:0006310">
    <property type="term" value="P:DNA recombination"/>
    <property type="evidence" value="ECO:0007669"/>
    <property type="project" value="UniProtKB-UniRule"/>
</dbReference>
<keyword evidence="4 13" id="KW-0479">Metal-binding</keyword>
<dbReference type="InterPro" id="IPR004612">
    <property type="entry name" value="Resolv_RecU"/>
</dbReference>
<sequence length="184" mass="21318">MNKRQQEHYQARQYKNLSQKNRGMRFETLIEGMCQNYQAKNIALIQKIPTHVGAENINGRLANAHFKKKSTVDFTGMLRGGLSVAFEAKECTSNTSFPLKNIKQHQLDYLRMHDLLGGCSFILIHFTNLNQIFRVEYKELEKMIQECIENKRKSIPIGRFAKISAGCNLVKMRHGYPDFMEAMN</sequence>
<evidence type="ECO:0000256" key="5">
    <source>
        <dbReference type="ARBA" id="ARBA00022759"/>
    </source>
</evidence>
<dbReference type="Pfam" id="PF03838">
    <property type="entry name" value="RecU"/>
    <property type="match status" value="1"/>
</dbReference>
<organism evidence="14 15">
    <name type="scientific">Listeria booriae</name>
    <dbReference type="NCBI Taxonomy" id="1552123"/>
    <lineage>
        <taxon>Bacteria</taxon>
        <taxon>Bacillati</taxon>
        <taxon>Bacillota</taxon>
        <taxon>Bacilli</taxon>
        <taxon>Bacillales</taxon>
        <taxon>Listeriaceae</taxon>
        <taxon>Listeria</taxon>
    </lineage>
</organism>
<evidence type="ECO:0000256" key="11">
    <source>
        <dbReference type="ARBA" id="ARBA00023447"/>
    </source>
</evidence>
<evidence type="ECO:0000313" key="14">
    <source>
        <dbReference type="EMBL" id="MBC2004652.1"/>
    </source>
</evidence>
<dbReference type="Proteomes" id="UP000546806">
    <property type="component" value="Unassembled WGS sequence"/>
</dbReference>
<dbReference type="GO" id="GO:0005737">
    <property type="term" value="C:cytoplasm"/>
    <property type="evidence" value="ECO:0007669"/>
    <property type="project" value="UniProtKB-SubCell"/>
</dbReference>
<evidence type="ECO:0000256" key="8">
    <source>
        <dbReference type="ARBA" id="ARBA00022842"/>
    </source>
</evidence>
<reference evidence="14 15" key="1">
    <citation type="submission" date="2020-03" db="EMBL/GenBank/DDBJ databases">
        <title>Soil Listeria distribution.</title>
        <authorList>
            <person name="Liao J."/>
            <person name="Wiedmann M."/>
        </authorList>
    </citation>
    <scope>NUCLEOTIDE SEQUENCE [LARGE SCALE GENOMIC DNA]</scope>
    <source>
        <strain evidence="14 15">FSL L7-0435</strain>
    </source>
</reference>
<evidence type="ECO:0000256" key="9">
    <source>
        <dbReference type="ARBA" id="ARBA00023172"/>
    </source>
</evidence>
<feature type="binding site" evidence="13">
    <location>
        <position position="73"/>
    </location>
    <ligand>
        <name>Mg(2+)</name>
        <dbReference type="ChEBI" id="CHEBI:18420"/>
    </ligand>
</feature>
<comment type="function">
    <text evidence="13">Endonuclease that resolves Holliday junction intermediates in genetic recombination. Cleaves mobile four-strand junctions by introducing symmetrical nicks in paired strands. Promotes annealing of linear ssDNA with homologous dsDNA. Required for DNA repair, homologous recombination and chromosome segregation.</text>
</comment>
<dbReference type="GO" id="GO:0007059">
    <property type="term" value="P:chromosome segregation"/>
    <property type="evidence" value="ECO:0007669"/>
    <property type="project" value="UniProtKB-UniRule"/>
</dbReference>
<dbReference type="CDD" id="cd22354">
    <property type="entry name" value="RecU-like"/>
    <property type="match status" value="1"/>
</dbReference>
<keyword evidence="5 13" id="KW-0255">Endonuclease</keyword>
<dbReference type="AlphaFoldDB" id="A0A842D1C1"/>
<name>A0A842D1C1_9LIST</name>
<dbReference type="InterPro" id="IPR011856">
    <property type="entry name" value="tRNA_endonuc-like_dom_sf"/>
</dbReference>
<dbReference type="Gene3D" id="3.40.1350.10">
    <property type="match status" value="1"/>
</dbReference>
<feature type="binding site" evidence="13">
    <location>
        <position position="106"/>
    </location>
    <ligand>
        <name>Mg(2+)</name>
        <dbReference type="ChEBI" id="CHEBI:18420"/>
    </ligand>
</feature>
<evidence type="ECO:0000256" key="2">
    <source>
        <dbReference type="ARBA" id="ARBA00022490"/>
    </source>
</evidence>
<evidence type="ECO:0000256" key="3">
    <source>
        <dbReference type="ARBA" id="ARBA00022722"/>
    </source>
</evidence>
<comment type="subcellular location">
    <subcellularLocation>
        <location evidence="1 13">Cytoplasm</location>
    </subcellularLocation>
</comment>
<dbReference type="GO" id="GO:0003676">
    <property type="term" value="F:nucleic acid binding"/>
    <property type="evidence" value="ECO:0007669"/>
    <property type="project" value="InterPro"/>
</dbReference>
<keyword evidence="7 13" id="KW-0378">Hydrolase</keyword>
<evidence type="ECO:0000256" key="4">
    <source>
        <dbReference type="ARBA" id="ARBA00022723"/>
    </source>
</evidence>
<dbReference type="GO" id="GO:0006281">
    <property type="term" value="P:DNA repair"/>
    <property type="evidence" value="ECO:0007669"/>
    <property type="project" value="UniProtKB-UniRule"/>
</dbReference>